<sequence length="173" mass="18717">MDEDLFWQIVEDARERGDGDPDAMAQIVEERFADAGDDVLRGFQRQLVAASTRLYTWRHGAAADMACGSLGDDGFTDWRSWVITLGRPTFELIAADPDNLADVEDLTAGCAGAGELFGAAASGIYFARHGYEDETFPILEPGGTPPAGTPPSGYPRHGTEQLRATLPRLAKRT</sequence>
<evidence type="ECO:0000313" key="4">
    <source>
        <dbReference type="Proteomes" id="UP000598174"/>
    </source>
</evidence>
<dbReference type="InterPro" id="IPR025334">
    <property type="entry name" value="DUF4240"/>
</dbReference>
<feature type="compositionally biased region" description="Pro residues" evidence="1">
    <location>
        <begin position="143"/>
        <end position="153"/>
    </location>
</feature>
<evidence type="ECO:0000256" key="1">
    <source>
        <dbReference type="SAM" id="MobiDB-lite"/>
    </source>
</evidence>
<proteinExistence type="predicted"/>
<reference evidence="3" key="1">
    <citation type="submission" date="2021-01" db="EMBL/GenBank/DDBJ databases">
        <title>Whole genome shotgun sequence of Actinoplanes ferrugineus NBRC 15555.</title>
        <authorList>
            <person name="Komaki H."/>
            <person name="Tamura T."/>
        </authorList>
    </citation>
    <scope>NUCLEOTIDE SEQUENCE</scope>
    <source>
        <strain evidence="3">NBRC 15555</strain>
    </source>
</reference>
<dbReference type="AlphaFoldDB" id="A0A919MD81"/>
<comment type="caution">
    <text evidence="3">The sequence shown here is derived from an EMBL/GenBank/DDBJ whole genome shotgun (WGS) entry which is preliminary data.</text>
</comment>
<protein>
    <recommendedName>
        <fullName evidence="2">DUF4240 domain-containing protein</fullName>
    </recommendedName>
</protein>
<feature type="region of interest" description="Disordered" evidence="1">
    <location>
        <begin position="141"/>
        <end position="173"/>
    </location>
</feature>
<dbReference type="Pfam" id="PF14024">
    <property type="entry name" value="DUF4240"/>
    <property type="match status" value="1"/>
</dbReference>
<name>A0A919MD81_9ACTN</name>
<feature type="domain" description="DUF4240" evidence="2">
    <location>
        <begin position="1"/>
        <end position="112"/>
    </location>
</feature>
<evidence type="ECO:0000313" key="3">
    <source>
        <dbReference type="EMBL" id="GIE11493.1"/>
    </source>
</evidence>
<dbReference type="EMBL" id="BOMM01000029">
    <property type="protein sequence ID" value="GIE11493.1"/>
    <property type="molecule type" value="Genomic_DNA"/>
</dbReference>
<keyword evidence="4" id="KW-1185">Reference proteome</keyword>
<gene>
    <name evidence="3" type="ORF">Afe05nite_33330</name>
</gene>
<dbReference type="Proteomes" id="UP000598174">
    <property type="component" value="Unassembled WGS sequence"/>
</dbReference>
<organism evidence="3 4">
    <name type="scientific">Paractinoplanes ferrugineus</name>
    <dbReference type="NCBI Taxonomy" id="113564"/>
    <lineage>
        <taxon>Bacteria</taxon>
        <taxon>Bacillati</taxon>
        <taxon>Actinomycetota</taxon>
        <taxon>Actinomycetes</taxon>
        <taxon>Micromonosporales</taxon>
        <taxon>Micromonosporaceae</taxon>
        <taxon>Paractinoplanes</taxon>
    </lineage>
</organism>
<evidence type="ECO:0000259" key="2">
    <source>
        <dbReference type="Pfam" id="PF14024"/>
    </source>
</evidence>
<accession>A0A919MD81</accession>